<keyword evidence="1" id="KW-0812">Transmembrane</keyword>
<feature type="transmembrane region" description="Helical" evidence="1">
    <location>
        <begin position="37"/>
        <end position="63"/>
    </location>
</feature>
<gene>
    <name evidence="2" type="ORF">HYW89_03995</name>
</gene>
<dbReference type="AlphaFoldDB" id="A0A7T5RJ56"/>
<dbReference type="Proteomes" id="UP000595618">
    <property type="component" value="Chromosome"/>
</dbReference>
<evidence type="ECO:0000313" key="2">
    <source>
        <dbReference type="EMBL" id="QQG45131.1"/>
    </source>
</evidence>
<feature type="transmembrane region" description="Helical" evidence="1">
    <location>
        <begin position="98"/>
        <end position="117"/>
    </location>
</feature>
<feature type="transmembrane region" description="Helical" evidence="1">
    <location>
        <begin position="75"/>
        <end position="92"/>
    </location>
</feature>
<evidence type="ECO:0000256" key="1">
    <source>
        <dbReference type="SAM" id="Phobius"/>
    </source>
</evidence>
<dbReference type="PROSITE" id="PS51257">
    <property type="entry name" value="PROKAR_LIPOPROTEIN"/>
    <property type="match status" value="1"/>
</dbReference>
<keyword evidence="1" id="KW-1133">Transmembrane helix</keyword>
<sequence>MNQVAKNILTRLTPVLGAGAVGACPLCWIGSASLLTYLGLGALISVWRLMAFVLLGMSLIGFMFDYRSHKNLSPLLFLVVGGILLYLGRYVFGGAGFGGWQIWGPGAVLVLAAVIYNRQQFYKKRTRIL</sequence>
<proteinExistence type="predicted"/>
<protein>
    <recommendedName>
        <fullName evidence="4">MerC domain-containing protein</fullName>
    </recommendedName>
</protein>
<organism evidence="2 3">
    <name type="scientific">Candidatus Sungiibacteriota bacterium</name>
    <dbReference type="NCBI Taxonomy" id="2750080"/>
    <lineage>
        <taxon>Bacteria</taxon>
        <taxon>Candidatus Sungiibacteriota</taxon>
    </lineage>
</organism>
<name>A0A7T5RJ56_9BACT</name>
<reference evidence="2 3" key="1">
    <citation type="submission" date="2020-07" db="EMBL/GenBank/DDBJ databases">
        <title>Huge and variable diversity of episymbiotic CPR bacteria and DPANN archaea in groundwater ecosystems.</title>
        <authorList>
            <person name="He C.Y."/>
            <person name="Keren R."/>
            <person name="Whittaker M."/>
            <person name="Farag I.F."/>
            <person name="Doudna J."/>
            <person name="Cate J.H.D."/>
            <person name="Banfield J.F."/>
        </authorList>
    </citation>
    <scope>NUCLEOTIDE SEQUENCE [LARGE SCALE GENOMIC DNA]</scope>
    <source>
        <strain evidence="2">NC_groundwater_541_Ag_S-0.1um_46_50</strain>
    </source>
</reference>
<evidence type="ECO:0000313" key="3">
    <source>
        <dbReference type="Proteomes" id="UP000595618"/>
    </source>
</evidence>
<keyword evidence="1" id="KW-0472">Membrane</keyword>
<feature type="transmembrane region" description="Helical" evidence="1">
    <location>
        <begin position="12"/>
        <end position="31"/>
    </location>
</feature>
<dbReference type="EMBL" id="CP066690">
    <property type="protein sequence ID" value="QQG45131.1"/>
    <property type="molecule type" value="Genomic_DNA"/>
</dbReference>
<evidence type="ECO:0008006" key="4">
    <source>
        <dbReference type="Google" id="ProtNLM"/>
    </source>
</evidence>
<accession>A0A7T5RJ56</accession>